<gene>
    <name evidence="7" type="ORF">HMPREF9450_01484</name>
</gene>
<evidence type="ECO:0000313" key="8">
    <source>
        <dbReference type="Proteomes" id="UP000006008"/>
    </source>
</evidence>
<keyword evidence="3" id="KW-0998">Cell outer membrane</keyword>
<evidence type="ECO:0000256" key="4">
    <source>
        <dbReference type="SAM" id="MobiDB-lite"/>
    </source>
</evidence>
<dbReference type="AlphaFoldDB" id="G5HA19"/>
<accession>G5HA19</accession>
<feature type="chain" id="PRO_5003478031" description="Outer membrane protein beta-barrel domain-containing protein" evidence="5">
    <location>
        <begin position="23"/>
        <end position="815"/>
    </location>
</feature>
<dbReference type="Pfam" id="PF14905">
    <property type="entry name" value="OMP_b-brl_3"/>
    <property type="match status" value="1"/>
</dbReference>
<dbReference type="Pfam" id="PF13715">
    <property type="entry name" value="CarbopepD_reg_2"/>
    <property type="match status" value="1"/>
</dbReference>
<feature type="signal peptide" evidence="5">
    <location>
        <begin position="1"/>
        <end position="22"/>
    </location>
</feature>
<dbReference type="SUPFAM" id="SSF49464">
    <property type="entry name" value="Carboxypeptidase regulatory domain-like"/>
    <property type="match status" value="1"/>
</dbReference>
<evidence type="ECO:0000259" key="6">
    <source>
        <dbReference type="Pfam" id="PF14905"/>
    </source>
</evidence>
<dbReference type="STRING" id="742725.HMPREF9450_01484"/>
<dbReference type="PATRIC" id="fig|742725.3.peg.1572"/>
<dbReference type="HOGENOM" id="CLU_017617_1_0_10"/>
<comment type="subcellular location">
    <subcellularLocation>
        <location evidence="1">Cell outer membrane</location>
    </subcellularLocation>
</comment>
<dbReference type="InterPro" id="IPR036942">
    <property type="entry name" value="Beta-barrel_TonB_sf"/>
</dbReference>
<keyword evidence="8" id="KW-1185">Reference proteome</keyword>
<dbReference type="EMBL" id="ADLD01000013">
    <property type="protein sequence ID" value="EHB91435.1"/>
    <property type="molecule type" value="Genomic_DNA"/>
</dbReference>
<keyword evidence="2" id="KW-0472">Membrane</keyword>
<proteinExistence type="predicted"/>
<feature type="region of interest" description="Disordered" evidence="4">
    <location>
        <begin position="793"/>
        <end position="815"/>
    </location>
</feature>
<dbReference type="OrthoDB" id="905812at2"/>
<evidence type="ECO:0000313" key="7">
    <source>
        <dbReference type="EMBL" id="EHB91435.1"/>
    </source>
</evidence>
<dbReference type="InterPro" id="IPR008969">
    <property type="entry name" value="CarboxyPept-like_regulatory"/>
</dbReference>
<dbReference type="eggNOG" id="COG4771">
    <property type="taxonomic scope" value="Bacteria"/>
</dbReference>
<feature type="domain" description="Outer membrane protein beta-barrel" evidence="6">
    <location>
        <begin position="379"/>
        <end position="780"/>
    </location>
</feature>
<reference evidence="7 8" key="1">
    <citation type="submission" date="2011-08" db="EMBL/GenBank/DDBJ databases">
        <title>The Genome Sequence of Alistipes indistinctus YIT 12060.</title>
        <authorList>
            <consortium name="The Broad Institute Genome Sequencing Platform"/>
            <person name="Earl A."/>
            <person name="Ward D."/>
            <person name="Feldgarden M."/>
            <person name="Gevers D."/>
            <person name="Morotomi M."/>
            <person name="Young S.K."/>
            <person name="Zeng Q."/>
            <person name="Gargeya S."/>
            <person name="Fitzgerald M."/>
            <person name="Haas B."/>
            <person name="Abouelleil A."/>
            <person name="Alvarado L."/>
            <person name="Arachchi H.M."/>
            <person name="Berlin A."/>
            <person name="Brown A."/>
            <person name="Chapman S.B."/>
            <person name="Chen Z."/>
            <person name="Dunbar C."/>
            <person name="Freedman E."/>
            <person name="Gearin G."/>
            <person name="Gellesch M."/>
            <person name="Goldberg J."/>
            <person name="Griggs A."/>
            <person name="Gujja S."/>
            <person name="Heiman D."/>
            <person name="Howarth C."/>
            <person name="Larson L."/>
            <person name="Lui A."/>
            <person name="MacDonald P.J.P."/>
            <person name="Montmayeur A."/>
            <person name="Murphy C."/>
            <person name="Neiman D."/>
            <person name="Pearson M."/>
            <person name="Priest M."/>
            <person name="Roberts A."/>
            <person name="Saif S."/>
            <person name="Shea T."/>
            <person name="Shenoy N."/>
            <person name="Sisk P."/>
            <person name="Stolte C."/>
            <person name="Sykes S."/>
            <person name="Wortman J."/>
            <person name="Nusbaum C."/>
            <person name="Birren B."/>
        </authorList>
    </citation>
    <scope>NUCLEOTIDE SEQUENCE [LARGE SCALE GENOMIC DNA]</scope>
    <source>
        <strain evidence="7 8">YIT 12060</strain>
    </source>
</reference>
<evidence type="ECO:0000256" key="1">
    <source>
        <dbReference type="ARBA" id="ARBA00004442"/>
    </source>
</evidence>
<evidence type="ECO:0000256" key="2">
    <source>
        <dbReference type="ARBA" id="ARBA00023136"/>
    </source>
</evidence>
<evidence type="ECO:0000256" key="5">
    <source>
        <dbReference type="SAM" id="SignalP"/>
    </source>
</evidence>
<evidence type="ECO:0000256" key="3">
    <source>
        <dbReference type="ARBA" id="ARBA00023237"/>
    </source>
</evidence>
<protein>
    <recommendedName>
        <fullName evidence="6">Outer membrane protein beta-barrel domain-containing protein</fullName>
    </recommendedName>
</protein>
<name>G5HA19_9BACT</name>
<comment type="caution">
    <text evidence="7">The sequence shown here is derived from an EMBL/GenBank/DDBJ whole genome shotgun (WGS) entry which is preliminary data.</text>
</comment>
<dbReference type="SUPFAM" id="SSF56935">
    <property type="entry name" value="Porins"/>
    <property type="match status" value="1"/>
</dbReference>
<dbReference type="Proteomes" id="UP000006008">
    <property type="component" value="Unassembled WGS sequence"/>
</dbReference>
<dbReference type="GeneID" id="92815482"/>
<dbReference type="RefSeq" id="WP_009134290.1">
    <property type="nucleotide sequence ID" value="NZ_CP102250.1"/>
</dbReference>
<organism evidence="7 8">
    <name type="scientific">Alistipes indistinctus YIT 12060</name>
    <dbReference type="NCBI Taxonomy" id="742725"/>
    <lineage>
        <taxon>Bacteria</taxon>
        <taxon>Pseudomonadati</taxon>
        <taxon>Bacteroidota</taxon>
        <taxon>Bacteroidia</taxon>
        <taxon>Bacteroidales</taxon>
        <taxon>Rikenellaceae</taxon>
        <taxon>Alistipes</taxon>
    </lineage>
</organism>
<dbReference type="Gene3D" id="2.40.170.20">
    <property type="entry name" value="TonB-dependent receptor, beta-barrel domain"/>
    <property type="match status" value="1"/>
</dbReference>
<dbReference type="GO" id="GO:0009279">
    <property type="term" value="C:cell outer membrane"/>
    <property type="evidence" value="ECO:0007669"/>
    <property type="project" value="UniProtKB-SubCell"/>
</dbReference>
<dbReference type="InterPro" id="IPR041700">
    <property type="entry name" value="OMP_b-brl_3"/>
</dbReference>
<sequence length="815" mass="91077">MRSLFTILLATALAIPAPRAQAQNASDLTLKGRTVNDKGAVVDYATVSVSSVQDSTKTYGTVGDDKGAFEVRLPRGDYRLKISFMGYENLERQIELNSDTDLGDLTMHPSAVTLDEVVVTGNIITREADRFIVNLANTPLAIGRDGKEIMSLAPGVWISEKGEISVNGRKGTRVMVNDRLLRETGEDLLAYLQNLKAEDILKIEVIPYAGAEYDADMTSGIIKITLKKQRNDGMEGSATMRYGHSLVNDMTWYLQPAVNLKYRNNKLSLYTDFSLNRNKSGNTVSGINQFHTGDQVTQTSGGKLYNLGSYKTLRVGGVYDIDDRQSVGLEVNYTHSPSTGNNRNDLTMQSGDEVTDVQSLYLSDNLNYRISVSGNYILNLDTLGSTFKLLLDYNRRNGDDHSDYHSLYSGFRNLDSTYRSDIITLNNIYSATADFDIALSKVSKLTTGIKYTNNGMDNSTLYEYLKNESWHKIGALTNLNKYNENISALYAKFSTRFKNNFALSLGLRGEYTYAVPSTSSTVITDKQNYFGLFPNANLSMPLNKKQSQMLILGYSRKIQRPWFWALNPFRRPLSEYSYIEGNPRLTPAYTNEVNLTWVFAHKYSLSFGTQLTKDNIQQILVTDPTNPDAIVYRFENMPHMNLWFVNLSVPAQITKWWQMTFNATGINFRSKLSGQPITIQNSIMGNMDNTFTIHKEKKWYVDLGGNYQSPIAVGNIRMGHYYTINGGLKHTFAKDRMTMSIYVNDIFNSGTVRVTGTDPSVTNVSVMQGSFRRLGISLRYNFKAGKKIKVKNVQSGAGDEQSRLSGGASAPGGGN</sequence>
<dbReference type="Gene3D" id="2.60.40.1120">
    <property type="entry name" value="Carboxypeptidase-like, regulatory domain"/>
    <property type="match status" value="1"/>
</dbReference>
<keyword evidence="5" id="KW-0732">Signal</keyword>